<feature type="compositionally biased region" description="Polar residues" evidence="1">
    <location>
        <begin position="1199"/>
        <end position="1208"/>
    </location>
</feature>
<name>A0AA38VC27_9PEZI</name>
<feature type="compositionally biased region" description="Pro residues" evidence="1">
    <location>
        <begin position="409"/>
        <end position="420"/>
    </location>
</feature>
<comment type="caution">
    <text evidence="3">The sequence shown here is derived from an EMBL/GenBank/DDBJ whole genome shotgun (WGS) entry which is preliminary data.</text>
</comment>
<feature type="region of interest" description="Disordered" evidence="1">
    <location>
        <begin position="1156"/>
        <end position="1433"/>
    </location>
</feature>
<dbReference type="GO" id="GO:0005737">
    <property type="term" value="C:cytoplasm"/>
    <property type="evidence" value="ECO:0007669"/>
    <property type="project" value="TreeGrafter"/>
</dbReference>
<reference evidence="3" key="1">
    <citation type="submission" date="2022-07" db="EMBL/GenBank/DDBJ databases">
        <title>Fungi with potential for degradation of polypropylene.</title>
        <authorList>
            <person name="Gostincar C."/>
        </authorList>
    </citation>
    <scope>NUCLEOTIDE SEQUENCE</scope>
    <source>
        <strain evidence="3">EXF-13287</strain>
    </source>
</reference>
<accession>A0AA38VC27</accession>
<feature type="compositionally biased region" description="Acidic residues" evidence="1">
    <location>
        <begin position="258"/>
        <end position="274"/>
    </location>
</feature>
<feature type="compositionally biased region" description="Low complexity" evidence="1">
    <location>
        <begin position="1156"/>
        <end position="1167"/>
    </location>
</feature>
<evidence type="ECO:0000259" key="2">
    <source>
        <dbReference type="Pfam" id="PF03399"/>
    </source>
</evidence>
<feature type="compositionally biased region" description="Polar residues" evidence="1">
    <location>
        <begin position="1358"/>
        <end position="1374"/>
    </location>
</feature>
<feature type="compositionally biased region" description="Polar residues" evidence="1">
    <location>
        <begin position="1279"/>
        <end position="1288"/>
    </location>
</feature>
<dbReference type="EMBL" id="JANBVN010000176">
    <property type="protein sequence ID" value="KAJ9134713.1"/>
    <property type="molecule type" value="Genomic_DNA"/>
</dbReference>
<feature type="domain" description="SAC3/GANP/THP3 conserved" evidence="2">
    <location>
        <begin position="678"/>
        <end position="997"/>
    </location>
</feature>
<evidence type="ECO:0000256" key="1">
    <source>
        <dbReference type="SAM" id="MobiDB-lite"/>
    </source>
</evidence>
<feature type="compositionally biased region" description="Low complexity" evidence="1">
    <location>
        <begin position="1104"/>
        <end position="1118"/>
    </location>
</feature>
<protein>
    <submittedName>
        <fullName evidence="3">SAC3 family protein 1</fullName>
    </submittedName>
</protein>
<dbReference type="Gene3D" id="1.25.40.990">
    <property type="match status" value="1"/>
</dbReference>
<feature type="compositionally biased region" description="Basic and acidic residues" evidence="1">
    <location>
        <begin position="148"/>
        <end position="161"/>
    </location>
</feature>
<feature type="compositionally biased region" description="Pro residues" evidence="1">
    <location>
        <begin position="1408"/>
        <end position="1420"/>
    </location>
</feature>
<gene>
    <name evidence="3" type="ORF">NKR19_g8539</name>
</gene>
<dbReference type="InterPro" id="IPR005062">
    <property type="entry name" value="SAC3/GANP/THP3_conserved"/>
</dbReference>
<dbReference type="Pfam" id="PF03399">
    <property type="entry name" value="SAC3_GANP"/>
    <property type="match status" value="1"/>
</dbReference>
<feature type="compositionally biased region" description="Basic and acidic residues" evidence="1">
    <location>
        <begin position="1901"/>
        <end position="1913"/>
    </location>
</feature>
<feature type="region of interest" description="Disordered" evidence="1">
    <location>
        <begin position="1057"/>
        <end position="1131"/>
    </location>
</feature>
<dbReference type="PANTHER" id="PTHR12436:SF3">
    <property type="entry name" value="GERMINAL-CENTER ASSOCIATED NUCLEAR PROTEIN"/>
    <property type="match status" value="1"/>
</dbReference>
<feature type="compositionally biased region" description="Low complexity" evidence="1">
    <location>
        <begin position="1322"/>
        <end position="1355"/>
    </location>
</feature>
<feature type="region of interest" description="Disordered" evidence="1">
    <location>
        <begin position="1771"/>
        <end position="1876"/>
    </location>
</feature>
<keyword evidence="4" id="KW-1185">Reference proteome</keyword>
<feature type="compositionally biased region" description="Basic and acidic residues" evidence="1">
    <location>
        <begin position="106"/>
        <end position="116"/>
    </location>
</feature>
<organism evidence="3 4">
    <name type="scientific">Coniochaeta hoffmannii</name>
    <dbReference type="NCBI Taxonomy" id="91930"/>
    <lineage>
        <taxon>Eukaryota</taxon>
        <taxon>Fungi</taxon>
        <taxon>Dikarya</taxon>
        <taxon>Ascomycota</taxon>
        <taxon>Pezizomycotina</taxon>
        <taxon>Sordariomycetes</taxon>
        <taxon>Sordariomycetidae</taxon>
        <taxon>Coniochaetales</taxon>
        <taxon>Coniochaetaceae</taxon>
        <taxon>Coniochaeta</taxon>
    </lineage>
</organism>
<feature type="region of interest" description="Disordered" evidence="1">
    <location>
        <begin position="1893"/>
        <end position="1932"/>
    </location>
</feature>
<evidence type="ECO:0000313" key="3">
    <source>
        <dbReference type="EMBL" id="KAJ9134713.1"/>
    </source>
</evidence>
<feature type="region of interest" description="Disordered" evidence="1">
    <location>
        <begin position="506"/>
        <end position="556"/>
    </location>
</feature>
<feature type="compositionally biased region" description="Low complexity" evidence="1">
    <location>
        <begin position="233"/>
        <end position="246"/>
    </location>
</feature>
<proteinExistence type="predicted"/>
<feature type="compositionally biased region" description="Polar residues" evidence="1">
    <location>
        <begin position="1818"/>
        <end position="1836"/>
    </location>
</feature>
<feature type="compositionally biased region" description="Polar residues" evidence="1">
    <location>
        <begin position="446"/>
        <end position="457"/>
    </location>
</feature>
<feature type="compositionally biased region" description="Pro residues" evidence="1">
    <location>
        <begin position="126"/>
        <end position="136"/>
    </location>
</feature>
<feature type="region of interest" description="Disordered" evidence="1">
    <location>
        <begin position="1665"/>
        <end position="1709"/>
    </location>
</feature>
<feature type="compositionally biased region" description="Low complexity" evidence="1">
    <location>
        <begin position="389"/>
        <end position="408"/>
    </location>
</feature>
<feature type="region of interest" description="Disordered" evidence="1">
    <location>
        <begin position="446"/>
        <end position="482"/>
    </location>
</feature>
<feature type="region of interest" description="Disordered" evidence="1">
    <location>
        <begin position="1523"/>
        <end position="1546"/>
    </location>
</feature>
<sequence>MEKLVRAFKKVVVVAESAKPAATPTLPSHDARADKPQLPAGRAKTTAAEAKKKTGTASGGIHKKKPQSDRSKKFEELLKAKAAKRRAILDLIKGRAPVRTLKKRPKAEDFLDRSNKENTSTTTSDTPPPPPPPPPGLSDTPVPSRAQSDNDRLADEHDDRPVCSLEELIKSTSRTVAERFEPVSQPPTAPRTVTERFEPVSLPPTASPAACTTSVNPSLVVDRPFDDDVALCDAPTADRPAPAAADFGHQYRERREASDDESSDDDDDDEDVADKEEVKEVGDVEFVDAPQAPELETEALKTEQPAVQHAEDVEVELPDLEEPEAEIVPAVAAVCAGDVEMTSRPNPFGAPSGAPSSAPMFGGSSSGFVQAQPSTSPFGQQPVQSTQQPAMSTAFAASPSPFGASPSPFAQPPNPQPPPAVLFGATPFSQLAKGVSNAFGAPSGLSLPSTLDQTRQPSPAPIANPFAPTPKTEQPATFSSAAPASSPFGIFTNSLSDGAHIGVTKPNPFESLKNTSSTTFNQQSGAPKPNPFDAFKNQSKCSPSPAVPTPPPFGSGAKKAVHFADDVQTSAMPAPQMGGQVRFAPQPSDGTKQLSSLAVDYAQKVNARLRSDGISAPKWPSDPGNPAQRPAMEKLKESYKKYRAKAYDSLRRAEIIDHPDHKRRLEDALTFKGICEDMCPDYEQVTRICEYDVKKEEKRPAPSGGDPWAEPSKMVKKFARSAAGIEEPLPMDVRSIDALRRSTDYLLGDLLKTDDQLPSLHGYLWDRTRAVRKDFSFHSQKSDDEMQVMVYILETIARFHVVSLHLLSKKGVASEDFDQQQEIQQLGATLLSLNEAYDDCRPRNLVCENEGEFRALFLLLNKGDTAVVEKSLEWASQPWYNSTHMENAKSLLAALQSFDQVTGPFNPRALGGHFAATGFTKFFDLVGSKTVSYTMACMCEIHFTWVRQRILQTLVKGFARRRDWPKDITPRILNRMLRFDTVEEAVEFVKLHEFEFETRTVDGRQEQYLLLKSKRQHVPSPRVLQSHSSTIVEAKRNGQPLAEVFRKSIYGERDIEFNDGDSEPSHVLPDTIPDNVDSDDGDDMFVGQSSRKAAEPTKGINGKQLQAQHPQAQQATPAFGAPSVNPFAAKPSPVAGNANPFGAPSAAKASPFAAKTSTFAPTTATSPGPQPPNGILRNGATTEPISKPSRPDSAPFYQGNAQPSTTFGRSIPAPIQPAATNGPAPSTSQPAKAPEASAFSFLGVAQEQPQAPSPGGSIFDANKTPSSFTGFPTGGGQGSTPTAPTPSTENKDTSALGAKTATPQSSVLSSPAPAKSTPGSGSFFPTSTPAASSSSGVQPTTTPASTPATSIFSAAGTVDTNKSTSAAPSTTSVFVQPPATKSSSSASAPEPKPSQRSSKDVRTHTAPTPQPPTSLPPSSAPRPSSDPMEGFTKWFVQGDGGLLEEFTEFTVENILASTFEKWQAEEAERLRREEDEASWATARKHMAYRLGVKYFYRWRETARERSMARILREGKAKYKAVMEAKAREKREQRQREKKAAERKKREEILAREENLRNFTATDELEKIIAESQRSRQSSAEEALLASGVFAGIRNERQVARKVVQEAYLPRPASSQSSMSMPPPAETPVKKEGWKTRSIREKLHLAKRRDSFSSASAVGTGVSNLSQSLPVGGGRTARPPKITNFSASTSSRKRSAETSDDEPEAKKGKILNSGMSLHWELRRRGLVQMPDGQWLPKHIANQMFEGRRFPGYGDCGLGPGKVVVVDDHYQQPADHVSGKQPSKAIPSDTASSKASKLEALARRFGFPPTKRYRRDDSVASGSSYNNRSGTSVLSSSPGGKRKRAADDRDEASPTAKKAFVVDSSSEDSGGEDLTPAKQVERALNKMRTQLRELNENMDVLESEDRPWMRDEMEKMSNGGGGKLNGGVRDEGGL</sequence>
<dbReference type="Proteomes" id="UP001174691">
    <property type="component" value="Unassembled WGS sequence"/>
</dbReference>
<feature type="region of interest" description="Disordered" evidence="1">
    <location>
        <begin position="90"/>
        <end position="311"/>
    </location>
</feature>
<evidence type="ECO:0000313" key="4">
    <source>
        <dbReference type="Proteomes" id="UP001174691"/>
    </source>
</evidence>
<feature type="compositionally biased region" description="Low complexity" evidence="1">
    <location>
        <begin position="1610"/>
        <end position="1619"/>
    </location>
</feature>
<feature type="compositionally biased region" description="Low complexity" evidence="1">
    <location>
        <begin position="1377"/>
        <end position="1389"/>
    </location>
</feature>
<feature type="compositionally biased region" description="Polar residues" evidence="1">
    <location>
        <begin position="512"/>
        <end position="525"/>
    </location>
</feature>
<dbReference type="PANTHER" id="PTHR12436">
    <property type="entry name" value="80 KDA MCM3-ASSOCIATED PROTEIN"/>
    <property type="match status" value="1"/>
</dbReference>
<dbReference type="GO" id="GO:0006406">
    <property type="term" value="P:mRNA export from nucleus"/>
    <property type="evidence" value="ECO:0007669"/>
    <property type="project" value="TreeGrafter"/>
</dbReference>
<feature type="compositionally biased region" description="Polar residues" evidence="1">
    <location>
        <begin position="366"/>
        <end position="388"/>
    </location>
</feature>
<feature type="region of interest" description="Disordered" evidence="1">
    <location>
        <begin position="343"/>
        <end position="424"/>
    </location>
</feature>
<feature type="region of interest" description="Disordered" evidence="1">
    <location>
        <begin position="1610"/>
        <end position="1632"/>
    </location>
</feature>
<dbReference type="InterPro" id="IPR045107">
    <property type="entry name" value="SAC3/GANP/THP3"/>
</dbReference>
<feature type="compositionally biased region" description="Basic and acidic residues" evidence="1">
    <location>
        <begin position="66"/>
        <end position="77"/>
    </location>
</feature>
<feature type="region of interest" description="Disordered" evidence="1">
    <location>
        <begin position="18"/>
        <end position="77"/>
    </location>
</feature>
<dbReference type="GO" id="GO:0070390">
    <property type="term" value="C:transcription export complex 2"/>
    <property type="evidence" value="ECO:0007669"/>
    <property type="project" value="TreeGrafter"/>
</dbReference>